<evidence type="ECO:0000313" key="1">
    <source>
        <dbReference type="EMBL" id="MDQ0144711.1"/>
    </source>
</evidence>
<dbReference type="RefSeq" id="WP_307356962.1">
    <property type="nucleotide sequence ID" value="NZ_JAUSTB010000001.1"/>
</dbReference>
<reference evidence="1 2" key="1">
    <citation type="submission" date="2023-07" db="EMBL/GenBank/DDBJ databases">
        <title>Sorghum-associated microbial communities from plants grown in Nebraska, USA.</title>
        <authorList>
            <person name="Schachtman D."/>
        </authorList>
    </citation>
    <scope>NUCLEOTIDE SEQUENCE [LARGE SCALE GENOMIC DNA]</scope>
    <source>
        <strain evidence="1 2">DS1001</strain>
    </source>
</reference>
<proteinExistence type="predicted"/>
<sequence length="285" mass="31613">MTTLHLLSKGNGRYDFAVATKCKATSDDGKQNGRFTDDVKADVAARSAYFCNNPQCNRLLRAPLDQNAAGPLKLGQVAHIYGNRHGSERHQCHEDPSSRANPDNAIFLCAACHDMIDKRGAHSGASGFSALEILSWRDTHYALVQEALTGSYDLFSLVRRQSQAAADARALLTDMNNRRVFFDPPHDEDWSQVVQSLGEFRSLLNGILRNSLQGDPVHQPATEIQSLLRKTLGDLKLQKNGLAIDEEEARDFLRIMRRRLGKQIDELARVSGMPVPGNLHSVLAR</sequence>
<name>A0AAJ1STS8_9MICC</name>
<evidence type="ECO:0000313" key="2">
    <source>
        <dbReference type="Proteomes" id="UP001239267"/>
    </source>
</evidence>
<evidence type="ECO:0008006" key="3">
    <source>
        <dbReference type="Google" id="ProtNLM"/>
    </source>
</evidence>
<protein>
    <recommendedName>
        <fullName evidence="3">HNH endonuclease</fullName>
    </recommendedName>
</protein>
<gene>
    <name evidence="1" type="ORF">J2T23_000585</name>
</gene>
<dbReference type="Proteomes" id="UP001239267">
    <property type="component" value="Unassembled WGS sequence"/>
</dbReference>
<keyword evidence="2" id="KW-1185">Reference proteome</keyword>
<dbReference type="AlphaFoldDB" id="A0AAJ1STS8"/>
<comment type="caution">
    <text evidence="1">The sequence shown here is derived from an EMBL/GenBank/DDBJ whole genome shotgun (WGS) entry which is preliminary data.</text>
</comment>
<dbReference type="EMBL" id="JAUSTB010000001">
    <property type="protein sequence ID" value="MDQ0144711.1"/>
    <property type="molecule type" value="Genomic_DNA"/>
</dbReference>
<accession>A0AAJ1STS8</accession>
<organism evidence="1 2">
    <name type="scientific">Pseudarthrobacter niigatensis</name>
    <dbReference type="NCBI Taxonomy" id="369935"/>
    <lineage>
        <taxon>Bacteria</taxon>
        <taxon>Bacillati</taxon>
        <taxon>Actinomycetota</taxon>
        <taxon>Actinomycetes</taxon>
        <taxon>Micrococcales</taxon>
        <taxon>Micrococcaceae</taxon>
        <taxon>Pseudarthrobacter</taxon>
    </lineage>
</organism>